<comment type="caution">
    <text evidence="4">The sequence shown here is derived from an EMBL/GenBank/DDBJ whole genome shotgun (WGS) entry which is preliminary data.</text>
</comment>
<reference evidence="4 5" key="1">
    <citation type="submission" date="2019-07" db="EMBL/GenBank/DDBJ databases">
        <title>Whole genome shotgun sequence of Nocardia ninae NBRC 108245.</title>
        <authorList>
            <person name="Hosoyama A."/>
            <person name="Uohara A."/>
            <person name="Ohji S."/>
            <person name="Ichikawa N."/>
        </authorList>
    </citation>
    <scope>NUCLEOTIDE SEQUENCE [LARGE SCALE GENOMIC DNA]</scope>
    <source>
        <strain evidence="4 5">NBRC 108245</strain>
    </source>
</reference>
<dbReference type="CDD" id="cd02440">
    <property type="entry name" value="AdoMet_MTases"/>
    <property type="match status" value="1"/>
</dbReference>
<dbReference type="Gene3D" id="3.40.50.150">
    <property type="entry name" value="Vaccinia Virus protein VP39"/>
    <property type="match status" value="1"/>
</dbReference>
<evidence type="ECO:0000313" key="5">
    <source>
        <dbReference type="Proteomes" id="UP000321424"/>
    </source>
</evidence>
<dbReference type="EMBL" id="BJXA01000054">
    <property type="protein sequence ID" value="GEM41610.1"/>
    <property type="molecule type" value="Genomic_DNA"/>
</dbReference>
<organism evidence="4 5">
    <name type="scientific">Nocardia ninae NBRC 108245</name>
    <dbReference type="NCBI Taxonomy" id="1210091"/>
    <lineage>
        <taxon>Bacteria</taxon>
        <taxon>Bacillati</taxon>
        <taxon>Actinomycetota</taxon>
        <taxon>Actinomycetes</taxon>
        <taxon>Mycobacteriales</taxon>
        <taxon>Nocardiaceae</taxon>
        <taxon>Nocardia</taxon>
    </lineage>
</organism>
<keyword evidence="1" id="KW-0489">Methyltransferase</keyword>
<dbReference type="PANTHER" id="PTHR47816:SF4">
    <property type="entry name" value="RIBOSOMAL RNA SMALL SUBUNIT METHYLTRANSFERASE C"/>
    <property type="match status" value="1"/>
</dbReference>
<protein>
    <recommendedName>
        <fullName evidence="3">Methyltransferase small domain-containing protein</fullName>
    </recommendedName>
</protein>
<feature type="domain" description="Methyltransferase small" evidence="3">
    <location>
        <begin position="33"/>
        <end position="137"/>
    </location>
</feature>
<keyword evidence="2" id="KW-0808">Transferase</keyword>
<dbReference type="SUPFAM" id="SSF53335">
    <property type="entry name" value="S-adenosyl-L-methionine-dependent methyltransferases"/>
    <property type="match status" value="1"/>
</dbReference>
<gene>
    <name evidence="4" type="ORF">NN4_61290</name>
</gene>
<evidence type="ECO:0000313" key="4">
    <source>
        <dbReference type="EMBL" id="GEM41610.1"/>
    </source>
</evidence>
<dbReference type="Pfam" id="PF05175">
    <property type="entry name" value="MTS"/>
    <property type="match status" value="1"/>
</dbReference>
<dbReference type="Proteomes" id="UP000321424">
    <property type="component" value="Unassembled WGS sequence"/>
</dbReference>
<evidence type="ECO:0000256" key="2">
    <source>
        <dbReference type="ARBA" id="ARBA00022679"/>
    </source>
</evidence>
<proteinExistence type="predicted"/>
<evidence type="ECO:0000259" key="3">
    <source>
        <dbReference type="Pfam" id="PF05175"/>
    </source>
</evidence>
<dbReference type="AlphaFoldDB" id="A0A511MLV7"/>
<name>A0A511MLV7_9NOCA</name>
<dbReference type="InterPro" id="IPR029063">
    <property type="entry name" value="SAM-dependent_MTases_sf"/>
</dbReference>
<evidence type="ECO:0000256" key="1">
    <source>
        <dbReference type="ARBA" id="ARBA00022603"/>
    </source>
</evidence>
<dbReference type="PANTHER" id="PTHR47816">
    <property type="entry name" value="RIBOSOMAL RNA SMALL SUBUNIT METHYLTRANSFERASE C"/>
    <property type="match status" value="1"/>
</dbReference>
<dbReference type="GO" id="GO:0032259">
    <property type="term" value="P:methylation"/>
    <property type="evidence" value="ECO:0007669"/>
    <property type="project" value="UniProtKB-KW"/>
</dbReference>
<dbReference type="InterPro" id="IPR007848">
    <property type="entry name" value="Small_mtfrase_dom"/>
</dbReference>
<dbReference type="InterPro" id="IPR046977">
    <property type="entry name" value="RsmC/RlmG"/>
</dbReference>
<dbReference type="RefSeq" id="WP_186818706.1">
    <property type="nucleotide sequence ID" value="NZ_BJXA01000054.1"/>
</dbReference>
<keyword evidence="5" id="KW-1185">Reference proteome</keyword>
<dbReference type="GO" id="GO:0008757">
    <property type="term" value="F:S-adenosylmethionine-dependent methyltransferase activity"/>
    <property type="evidence" value="ECO:0007669"/>
    <property type="project" value="InterPro"/>
</dbReference>
<accession>A0A511MLV7</accession>
<sequence>MSYTEDIAQVQATMRWVSEVDPYPEEFVMHGLTWSSLPGVFPSTITSGTEVFSHIVCPDPGETFCEVGCGSGVISVMAAMQGKAQVTALDINPAAIDNCRVNAERHNVTHRMTCLVSDLFSEVPPSSSFDTIFWNVPWGLAEPSYQYVNDLERAVFDPGYSLQRRYMTEGRAFLRDGGQQLLGTTDIGDIELLNSIAAEADLKLQEVARVRRIEVNQLMTYIVYRVDEG</sequence>